<evidence type="ECO:0000259" key="8">
    <source>
        <dbReference type="PROSITE" id="PS50089"/>
    </source>
</evidence>
<keyword evidence="10" id="KW-1185">Reference proteome</keyword>
<dbReference type="InterPro" id="IPR019787">
    <property type="entry name" value="Znf_PHD-finger"/>
</dbReference>
<dbReference type="PROSITE" id="PS50089">
    <property type="entry name" value="ZF_RING_2"/>
    <property type="match status" value="1"/>
</dbReference>
<feature type="transmembrane region" description="Helical" evidence="6">
    <location>
        <begin position="370"/>
        <end position="393"/>
    </location>
</feature>
<evidence type="ECO:0008006" key="11">
    <source>
        <dbReference type="Google" id="ProtNLM"/>
    </source>
</evidence>
<evidence type="ECO:0000313" key="9">
    <source>
        <dbReference type="EMBL" id="PMD36374.1"/>
    </source>
</evidence>
<evidence type="ECO:0000256" key="6">
    <source>
        <dbReference type="SAM" id="Phobius"/>
    </source>
</evidence>
<dbReference type="PANTHER" id="PTHR12360:SF12">
    <property type="entry name" value="TRANSCRIPTIONAL REPRESSOR NF-X1"/>
    <property type="match status" value="1"/>
</dbReference>
<feature type="region of interest" description="Disordered" evidence="5">
    <location>
        <begin position="210"/>
        <end position="229"/>
    </location>
</feature>
<evidence type="ECO:0000256" key="3">
    <source>
        <dbReference type="ARBA" id="ARBA00022833"/>
    </source>
</evidence>
<name>A0A2J6RCY9_HYAVF</name>
<accession>A0A2J6RCY9</accession>
<dbReference type="InterPro" id="IPR034078">
    <property type="entry name" value="NFX1_fam"/>
</dbReference>
<evidence type="ECO:0000259" key="7">
    <source>
        <dbReference type="PROSITE" id="PS50016"/>
    </source>
</evidence>
<evidence type="ECO:0000256" key="2">
    <source>
        <dbReference type="ARBA" id="ARBA00022771"/>
    </source>
</evidence>
<evidence type="ECO:0000256" key="5">
    <source>
        <dbReference type="SAM" id="MobiDB-lite"/>
    </source>
</evidence>
<proteinExistence type="predicted"/>
<dbReference type="Gene3D" id="3.30.40.10">
    <property type="entry name" value="Zinc/RING finger domain, C3HC4 (zinc finger)"/>
    <property type="match status" value="1"/>
</dbReference>
<dbReference type="OrthoDB" id="6512771at2759"/>
<dbReference type="AlphaFoldDB" id="A0A2J6RCY9"/>
<dbReference type="GO" id="GO:0000981">
    <property type="term" value="F:DNA-binding transcription factor activity, RNA polymerase II-specific"/>
    <property type="evidence" value="ECO:0007669"/>
    <property type="project" value="TreeGrafter"/>
</dbReference>
<keyword evidence="1" id="KW-0479">Metal-binding</keyword>
<dbReference type="Proteomes" id="UP000235786">
    <property type="component" value="Unassembled WGS sequence"/>
</dbReference>
<dbReference type="STRING" id="1149755.A0A2J6RCY9"/>
<keyword evidence="2 4" id="KW-0863">Zinc-finger</keyword>
<dbReference type="PROSITE" id="PS50016">
    <property type="entry name" value="ZF_PHD_2"/>
    <property type="match status" value="1"/>
</dbReference>
<dbReference type="InterPro" id="IPR001841">
    <property type="entry name" value="Znf_RING"/>
</dbReference>
<evidence type="ECO:0000256" key="1">
    <source>
        <dbReference type="ARBA" id="ARBA00022723"/>
    </source>
</evidence>
<protein>
    <recommendedName>
        <fullName evidence="11">RING-type domain-containing protein</fullName>
    </recommendedName>
</protein>
<keyword evidence="3" id="KW-0862">Zinc</keyword>
<keyword evidence="6" id="KW-0472">Membrane</keyword>
<evidence type="ECO:0000313" key="10">
    <source>
        <dbReference type="Proteomes" id="UP000235786"/>
    </source>
</evidence>
<reference evidence="9 10" key="1">
    <citation type="submission" date="2016-04" db="EMBL/GenBank/DDBJ databases">
        <title>A degradative enzymes factory behind the ericoid mycorrhizal symbiosis.</title>
        <authorList>
            <consortium name="DOE Joint Genome Institute"/>
            <person name="Martino E."/>
            <person name="Morin E."/>
            <person name="Grelet G."/>
            <person name="Kuo A."/>
            <person name="Kohler A."/>
            <person name="Daghino S."/>
            <person name="Barry K."/>
            <person name="Choi C."/>
            <person name="Cichocki N."/>
            <person name="Clum A."/>
            <person name="Copeland A."/>
            <person name="Hainaut M."/>
            <person name="Haridas S."/>
            <person name="Labutti K."/>
            <person name="Lindquist E."/>
            <person name="Lipzen A."/>
            <person name="Khouja H.-R."/>
            <person name="Murat C."/>
            <person name="Ohm R."/>
            <person name="Olson A."/>
            <person name="Spatafora J."/>
            <person name="Veneault-Fourrey C."/>
            <person name="Henrissat B."/>
            <person name="Grigoriev I."/>
            <person name="Martin F."/>
            <person name="Perotto S."/>
        </authorList>
    </citation>
    <scope>NUCLEOTIDE SEQUENCE [LARGE SCALE GENOMIC DNA]</scope>
    <source>
        <strain evidence="9 10">F</strain>
    </source>
</reference>
<dbReference type="GO" id="GO:0008270">
    <property type="term" value="F:zinc ion binding"/>
    <property type="evidence" value="ECO:0007669"/>
    <property type="project" value="UniProtKB-KW"/>
</dbReference>
<dbReference type="SMART" id="SM00184">
    <property type="entry name" value="RING"/>
    <property type="match status" value="1"/>
</dbReference>
<keyword evidence="6" id="KW-1133">Transmembrane helix</keyword>
<dbReference type="InterPro" id="IPR013083">
    <property type="entry name" value="Znf_RING/FYVE/PHD"/>
</dbReference>
<evidence type="ECO:0000256" key="4">
    <source>
        <dbReference type="PROSITE-ProRule" id="PRU00175"/>
    </source>
</evidence>
<dbReference type="GO" id="GO:0000977">
    <property type="term" value="F:RNA polymerase II transcription regulatory region sequence-specific DNA binding"/>
    <property type="evidence" value="ECO:0007669"/>
    <property type="project" value="TreeGrafter"/>
</dbReference>
<feature type="region of interest" description="Disordered" evidence="5">
    <location>
        <begin position="33"/>
        <end position="58"/>
    </location>
</feature>
<dbReference type="EMBL" id="KZ613951">
    <property type="protein sequence ID" value="PMD36374.1"/>
    <property type="molecule type" value="Genomic_DNA"/>
</dbReference>
<dbReference type="PANTHER" id="PTHR12360">
    <property type="entry name" value="NUCLEAR TRANSCRIPTION FACTOR, X-BOX BINDING 1 NFX1"/>
    <property type="match status" value="1"/>
</dbReference>
<dbReference type="GO" id="GO:0005634">
    <property type="term" value="C:nucleus"/>
    <property type="evidence" value="ECO:0007669"/>
    <property type="project" value="TreeGrafter"/>
</dbReference>
<feature type="transmembrane region" description="Helical" evidence="6">
    <location>
        <begin position="326"/>
        <end position="350"/>
    </location>
</feature>
<feature type="domain" description="RING-type" evidence="8">
    <location>
        <begin position="76"/>
        <end position="128"/>
    </location>
</feature>
<feature type="domain" description="PHD-type" evidence="7">
    <location>
        <begin position="73"/>
        <end position="130"/>
    </location>
</feature>
<gene>
    <name evidence="9" type="ORF">L207DRAFT_637484</name>
</gene>
<organism evidence="9 10">
    <name type="scientific">Hyaloscypha variabilis (strain UAMH 11265 / GT02V1 / F)</name>
    <name type="common">Meliniomyces variabilis</name>
    <dbReference type="NCBI Taxonomy" id="1149755"/>
    <lineage>
        <taxon>Eukaryota</taxon>
        <taxon>Fungi</taxon>
        <taxon>Dikarya</taxon>
        <taxon>Ascomycota</taxon>
        <taxon>Pezizomycotina</taxon>
        <taxon>Leotiomycetes</taxon>
        <taxon>Helotiales</taxon>
        <taxon>Hyaloscyphaceae</taxon>
        <taxon>Hyaloscypha</taxon>
        <taxon>Hyaloscypha variabilis</taxon>
    </lineage>
</organism>
<dbReference type="SUPFAM" id="SSF57850">
    <property type="entry name" value="RING/U-box"/>
    <property type="match status" value="1"/>
</dbReference>
<sequence length="675" mass="76149">MSYGQSYRSLLEPEPRRDGMYLLNGQKIPLEDLEPAYLPPSNDDPGSNRTPEPPEPAPSALDERLYDELCKGVYECPICTDPISLDNQMWSCKDCHHIYHFPCAREWALKRKGSLAARTWRWPCPTCKRLQTGGDAMTPACWCGRWRHHHVEVIGNSCGRKCTGYNTCESPGAKCERFCQKLCHPGPCEPVVCVPSCILVRFPHFKTGKKPVRKNVHQTPQPPPRARALRYGPSRRELDLAAMRYRAQMEREAAADARRAERRARAERQADSDALEDGETCSAILMLCILAAIETGMWYWIKHHVERWLSPLQYIEFTDHTRGTEFSAGIVVGCIILTLIKGAVAFCAFYHVGKCIVYHLGLPRMSFERFLVRALMLLATVACFIDFPVAYLAGPGILWIAQMGPSCQGFDTRVKLDGIYGDSPAASQISLYEPTHSISNQTPAPHTPTLDTFTLTKKGVEKHAKFTPEPFTTYHRLSGAYSPSSPLLIDFDLHHHSWRILTPSTSSHPSTLFKNGTWTEPTKSNPHAYFPELDLQATNLYFYGKNCVYQPFVTVFRTEGMSEVEVKEQSERVWEGKSEGNVVMRTASFGRGQKGLEVCGRRGEYEVLGERRRGLEEDVVVPLGLLAVTRRQMKMDGKLKGIAGGGRIECSCWVGRWVGVGMNYWSWSLDMLQSR</sequence>
<keyword evidence="6" id="KW-0812">Transmembrane</keyword>